<evidence type="ECO:0000313" key="7">
    <source>
        <dbReference type="Proteomes" id="UP000477750"/>
    </source>
</evidence>
<dbReference type="InterPro" id="IPR033116">
    <property type="entry name" value="TRYPSIN_SER"/>
</dbReference>
<dbReference type="GO" id="GO:0004252">
    <property type="term" value="F:serine-type endopeptidase activity"/>
    <property type="evidence" value="ECO:0007669"/>
    <property type="project" value="InterPro"/>
</dbReference>
<dbReference type="PROSITE" id="PS00134">
    <property type="entry name" value="TRYPSIN_HIS"/>
    <property type="match status" value="1"/>
</dbReference>
<comment type="caution">
    <text evidence="6">The sequence shown here is derived from an EMBL/GenBank/DDBJ whole genome shotgun (WGS) entry which is preliminary data.</text>
</comment>
<keyword evidence="2" id="KW-0378">Hydrolase</keyword>
<organism evidence="6 7">
    <name type="scientific">Glycomyces albidus</name>
    <dbReference type="NCBI Taxonomy" id="2656774"/>
    <lineage>
        <taxon>Bacteria</taxon>
        <taxon>Bacillati</taxon>
        <taxon>Actinomycetota</taxon>
        <taxon>Actinomycetes</taxon>
        <taxon>Glycomycetales</taxon>
        <taxon>Glycomycetaceae</taxon>
        <taxon>Glycomyces</taxon>
    </lineage>
</organism>
<dbReference type="SUPFAM" id="SSF50494">
    <property type="entry name" value="Trypsin-like serine proteases"/>
    <property type="match status" value="1"/>
</dbReference>
<dbReference type="PRINTS" id="PR00722">
    <property type="entry name" value="CHYMOTRYPSIN"/>
</dbReference>
<dbReference type="PANTHER" id="PTHR24252:SF7">
    <property type="entry name" value="HYALIN"/>
    <property type="match status" value="1"/>
</dbReference>
<dbReference type="AlphaFoldDB" id="A0A6L5G7Z6"/>
<dbReference type="FunFam" id="2.40.10.10:FF:000002">
    <property type="entry name" value="Transmembrane protease serine"/>
    <property type="match status" value="1"/>
</dbReference>
<evidence type="ECO:0000256" key="2">
    <source>
        <dbReference type="RuleBase" id="RU363034"/>
    </source>
</evidence>
<feature type="transmembrane region" description="Helical" evidence="4">
    <location>
        <begin position="49"/>
        <end position="70"/>
    </location>
</feature>
<reference evidence="6 7" key="1">
    <citation type="submission" date="2019-10" db="EMBL/GenBank/DDBJ databases">
        <title>Glycomyces albidus sp. nov., a novel actinomycete isolated from rhizosphere soil of wheat (Triticum aestivum L.).</title>
        <authorList>
            <person name="Qian L."/>
        </authorList>
    </citation>
    <scope>NUCLEOTIDE SEQUENCE [LARGE SCALE GENOMIC DNA]</scope>
    <source>
        <strain evidence="6 7">NEAU-7082</strain>
    </source>
</reference>
<dbReference type="FunFam" id="2.40.10.10:FF:000068">
    <property type="entry name" value="transmembrane protease serine 2"/>
    <property type="match status" value="1"/>
</dbReference>
<protein>
    <submittedName>
        <fullName evidence="6">Trypsin-like serine protease</fullName>
    </submittedName>
</protein>
<dbReference type="Pfam" id="PF00089">
    <property type="entry name" value="Trypsin"/>
    <property type="match status" value="1"/>
</dbReference>
<feature type="region of interest" description="Disordered" evidence="3">
    <location>
        <begin position="1"/>
        <end position="22"/>
    </location>
</feature>
<name>A0A6L5G7Z6_9ACTN</name>
<evidence type="ECO:0000256" key="4">
    <source>
        <dbReference type="SAM" id="Phobius"/>
    </source>
</evidence>
<gene>
    <name evidence="6" type="ORF">GFD30_09185</name>
</gene>
<keyword evidence="4" id="KW-1133">Transmembrane helix</keyword>
<keyword evidence="4" id="KW-0472">Membrane</keyword>
<feature type="domain" description="Peptidase S1" evidence="5">
    <location>
        <begin position="86"/>
        <end position="318"/>
    </location>
</feature>
<keyword evidence="7" id="KW-1185">Reference proteome</keyword>
<proteinExistence type="predicted"/>
<dbReference type="CDD" id="cd00190">
    <property type="entry name" value="Tryp_SPc"/>
    <property type="match status" value="1"/>
</dbReference>
<evidence type="ECO:0000259" key="5">
    <source>
        <dbReference type="PROSITE" id="PS50240"/>
    </source>
</evidence>
<dbReference type="GO" id="GO:0006508">
    <property type="term" value="P:proteolysis"/>
    <property type="evidence" value="ECO:0007669"/>
    <property type="project" value="UniProtKB-KW"/>
</dbReference>
<accession>A0A6L5G7Z6</accession>
<keyword evidence="4" id="KW-0812">Transmembrane</keyword>
<evidence type="ECO:0000256" key="1">
    <source>
        <dbReference type="ARBA" id="ARBA00023157"/>
    </source>
</evidence>
<keyword evidence="2 6" id="KW-0645">Protease</keyword>
<dbReference type="Proteomes" id="UP000477750">
    <property type="component" value="Unassembled WGS sequence"/>
</dbReference>
<dbReference type="InterPro" id="IPR009003">
    <property type="entry name" value="Peptidase_S1_PA"/>
</dbReference>
<keyword evidence="1" id="KW-1015">Disulfide bond</keyword>
<dbReference type="InterPro" id="IPR043504">
    <property type="entry name" value="Peptidase_S1_PA_chymotrypsin"/>
</dbReference>
<keyword evidence="2" id="KW-0720">Serine protease</keyword>
<dbReference type="InterPro" id="IPR018114">
    <property type="entry name" value="TRYPSIN_HIS"/>
</dbReference>
<dbReference type="PROSITE" id="PS50240">
    <property type="entry name" value="TRYPSIN_DOM"/>
    <property type="match status" value="1"/>
</dbReference>
<dbReference type="PANTHER" id="PTHR24252">
    <property type="entry name" value="ACROSIN-RELATED"/>
    <property type="match status" value="1"/>
</dbReference>
<evidence type="ECO:0000256" key="3">
    <source>
        <dbReference type="SAM" id="MobiDB-lite"/>
    </source>
</evidence>
<evidence type="ECO:0000313" key="6">
    <source>
        <dbReference type="EMBL" id="MQM25741.1"/>
    </source>
</evidence>
<dbReference type="PROSITE" id="PS00135">
    <property type="entry name" value="TRYPSIN_SER"/>
    <property type="match status" value="1"/>
</dbReference>
<dbReference type="SMART" id="SM00020">
    <property type="entry name" value="Tryp_SPc"/>
    <property type="match status" value="1"/>
</dbReference>
<dbReference type="EMBL" id="WIAO01000008">
    <property type="protein sequence ID" value="MQM25741.1"/>
    <property type="molecule type" value="Genomic_DNA"/>
</dbReference>
<dbReference type="InterPro" id="IPR001314">
    <property type="entry name" value="Peptidase_S1A"/>
</dbReference>
<dbReference type="Gene3D" id="2.40.10.10">
    <property type="entry name" value="Trypsin-like serine proteases"/>
    <property type="match status" value="1"/>
</dbReference>
<sequence>MHCNSLNRPQKRHATTKATDGAFRIRKAKRPNPHIHPERTIVDKKRKHLIRLGAGVAAGLGAAALAWTGVAANAEDTPGGDFDAQIIGGGPAEEGRYPWLVGLGSAGEGTPWERQFCGGSVIAADVVLTAAHCVEDVTDPETLVVFSGSVDLESDAVVETSVAAVHVAEDYNDPIAMANDWALLKLDEPVDVDPIPLSTDPAEFGALETAGWGDTGEEYPTVAHWVEVPFVGDADCEAAYPGEVDAASMLCAGDVENGGVDSCQGDSGGPIMAEEDGELILAGVVSWGYGCAEPGNPGVYAEVADFDDAIGEVLAGWE</sequence>
<dbReference type="InterPro" id="IPR001254">
    <property type="entry name" value="Trypsin_dom"/>
</dbReference>